<keyword evidence="3" id="KW-0812">Transmembrane</keyword>
<proteinExistence type="predicted"/>
<name>A0A5C4WQN5_9ACTN</name>
<dbReference type="InterPro" id="IPR005828">
    <property type="entry name" value="MFS_sugar_transport-like"/>
</dbReference>
<dbReference type="CDD" id="cd17316">
    <property type="entry name" value="MFS_SV2_like"/>
    <property type="match status" value="1"/>
</dbReference>
<dbReference type="Proteomes" id="UP000312512">
    <property type="component" value="Unassembled WGS sequence"/>
</dbReference>
<dbReference type="RefSeq" id="WP_139630290.1">
    <property type="nucleotide sequence ID" value="NZ_CP045572.1"/>
</dbReference>
<dbReference type="InterPro" id="IPR005829">
    <property type="entry name" value="Sugar_transporter_CS"/>
</dbReference>
<keyword evidence="7" id="KW-1185">Reference proteome</keyword>
<dbReference type="GO" id="GO:0005886">
    <property type="term" value="C:plasma membrane"/>
    <property type="evidence" value="ECO:0007669"/>
    <property type="project" value="UniProtKB-SubCell"/>
</dbReference>
<evidence type="ECO:0000256" key="2">
    <source>
        <dbReference type="ARBA" id="ARBA00022448"/>
    </source>
</evidence>
<dbReference type="PROSITE" id="PS00217">
    <property type="entry name" value="SUGAR_TRANSPORT_2"/>
    <property type="match status" value="1"/>
</dbReference>
<organism evidence="6 7">
    <name type="scientific">Nonomuraea phyllanthi</name>
    <dbReference type="NCBI Taxonomy" id="2219224"/>
    <lineage>
        <taxon>Bacteria</taxon>
        <taxon>Bacillati</taxon>
        <taxon>Actinomycetota</taxon>
        <taxon>Actinomycetes</taxon>
        <taxon>Streptosporangiales</taxon>
        <taxon>Streptosporangiaceae</taxon>
        <taxon>Nonomuraea</taxon>
    </lineage>
</organism>
<evidence type="ECO:0000313" key="6">
    <source>
        <dbReference type="EMBL" id="KAB8195973.1"/>
    </source>
</evidence>
<dbReference type="PANTHER" id="PTHR23511:SF34">
    <property type="entry name" value="SYNAPTIC VESICLE GLYCOPROTEIN 2"/>
    <property type="match status" value="1"/>
</dbReference>
<dbReference type="Gene3D" id="1.20.1250.20">
    <property type="entry name" value="MFS general substrate transporter like domains"/>
    <property type="match status" value="1"/>
</dbReference>
<evidence type="ECO:0000256" key="5">
    <source>
        <dbReference type="ARBA" id="ARBA00023136"/>
    </source>
</evidence>
<reference evidence="6 7" key="1">
    <citation type="submission" date="2019-10" db="EMBL/GenBank/DDBJ databases">
        <title>Nonomuraea sp. nov., isolated from Phyllanthus amarus.</title>
        <authorList>
            <person name="Klykleung N."/>
            <person name="Tanasupawat S."/>
        </authorList>
    </citation>
    <scope>NUCLEOTIDE SEQUENCE [LARGE SCALE GENOMIC DNA]</scope>
    <source>
        <strain evidence="6 7">PA1-10</strain>
    </source>
</reference>
<keyword evidence="5" id="KW-0472">Membrane</keyword>
<dbReference type="EMBL" id="VDLX02000003">
    <property type="protein sequence ID" value="KAB8195973.1"/>
    <property type="molecule type" value="Genomic_DNA"/>
</dbReference>
<protein>
    <submittedName>
        <fullName evidence="6">MFS transporter</fullName>
    </submittedName>
</protein>
<dbReference type="Pfam" id="PF00083">
    <property type="entry name" value="Sugar_tr"/>
    <property type="match status" value="1"/>
</dbReference>
<gene>
    <name evidence="6" type="ORF">FH608_010895</name>
</gene>
<evidence type="ECO:0000256" key="4">
    <source>
        <dbReference type="ARBA" id="ARBA00022989"/>
    </source>
</evidence>
<accession>A0A5P9YN60</accession>
<dbReference type="PANTHER" id="PTHR23511">
    <property type="entry name" value="SYNAPTIC VESICLE GLYCOPROTEIN 2"/>
    <property type="match status" value="1"/>
</dbReference>
<keyword evidence="2" id="KW-0813">Transport</keyword>
<dbReference type="GO" id="GO:0022857">
    <property type="term" value="F:transmembrane transporter activity"/>
    <property type="evidence" value="ECO:0007669"/>
    <property type="project" value="InterPro"/>
</dbReference>
<keyword evidence="4" id="KW-1133">Transmembrane helix</keyword>
<dbReference type="InterPro" id="IPR020846">
    <property type="entry name" value="MFS_dom"/>
</dbReference>
<accession>A0A5C4WQN5</accession>
<evidence type="ECO:0000256" key="3">
    <source>
        <dbReference type="ARBA" id="ARBA00022692"/>
    </source>
</evidence>
<evidence type="ECO:0000256" key="1">
    <source>
        <dbReference type="ARBA" id="ARBA00004651"/>
    </source>
</evidence>
<sequence>MTLLARLDRLPLSRPHYVLLLIGGLGYTFDGMDSAVVAFLLPSAQDAWNLSNGQLGFIGSATPFGFLFGATVAGLLGDRIGRKNVMMYALAFYAVFSVIAAMAPNYEVFLAARVLAGAGAGAESAIIAPFLSEFVPANRRGWFIGALAGFFSFGFVAAALIGRFVVPTMDGGWRIAQVVTALPIVLLLWWRRSLPESPRFLLQQGRVDEAEAVVAGLERKVERATGLPLPPVPEQAVEPAASSAKVNLFSALRFLWSPVMARRTAVTWLVWFVITFSYYGFFSWIPTLLVQRGITVTKSFEFSIIIYLAQIPGYFSAAWLSERLDRKNTIAIYLSGSAVSAFWLSQMDTPVTITLAGAVLSFFLNGTYAGVYSYTPEVFPTWIRATGTGLSSAFGRVGSILAPTIIGLSAASLGFGGVFGLTTAVLVAGVVCVVAFGLATAGRSLEELTEPAKEASR</sequence>
<dbReference type="AlphaFoldDB" id="A0A5C4WQN5"/>
<dbReference type="InterPro" id="IPR036259">
    <property type="entry name" value="MFS_trans_sf"/>
</dbReference>
<evidence type="ECO:0000313" key="7">
    <source>
        <dbReference type="Proteomes" id="UP000312512"/>
    </source>
</evidence>
<dbReference type="PROSITE" id="PS50850">
    <property type="entry name" value="MFS"/>
    <property type="match status" value="1"/>
</dbReference>
<dbReference type="OrthoDB" id="9787026at2"/>
<comment type="caution">
    <text evidence="6">The sequence shown here is derived from an EMBL/GenBank/DDBJ whole genome shotgun (WGS) entry which is preliminary data.</text>
</comment>
<comment type="subcellular location">
    <subcellularLocation>
        <location evidence="1">Cell membrane</location>
        <topology evidence="1">Multi-pass membrane protein</topology>
    </subcellularLocation>
</comment>
<dbReference type="SUPFAM" id="SSF103473">
    <property type="entry name" value="MFS general substrate transporter"/>
    <property type="match status" value="1"/>
</dbReference>